<evidence type="ECO:0008006" key="3">
    <source>
        <dbReference type="Google" id="ProtNLM"/>
    </source>
</evidence>
<comment type="caution">
    <text evidence="1">The sequence shown here is derived from an EMBL/GenBank/DDBJ whole genome shotgun (WGS) entry which is preliminary data.</text>
</comment>
<keyword evidence="2" id="KW-1185">Reference proteome</keyword>
<evidence type="ECO:0000313" key="1">
    <source>
        <dbReference type="EMBL" id="MBB5142168.1"/>
    </source>
</evidence>
<dbReference type="RefSeq" id="WP_183717429.1">
    <property type="nucleotide sequence ID" value="NZ_JACHGO010000001.1"/>
</dbReference>
<name>A0A7W8BZL3_9BACT</name>
<dbReference type="EMBL" id="JACHGO010000001">
    <property type="protein sequence ID" value="MBB5142168.1"/>
    <property type="molecule type" value="Genomic_DNA"/>
</dbReference>
<evidence type="ECO:0000313" key="2">
    <source>
        <dbReference type="Proteomes" id="UP000539075"/>
    </source>
</evidence>
<reference evidence="1 2" key="1">
    <citation type="submission" date="2020-08" db="EMBL/GenBank/DDBJ databases">
        <title>Genomic Encyclopedia of Type Strains, Phase IV (KMG-IV): sequencing the most valuable type-strain genomes for metagenomic binning, comparative biology and taxonomic classification.</title>
        <authorList>
            <person name="Goeker M."/>
        </authorList>
    </citation>
    <scope>NUCLEOTIDE SEQUENCE [LARGE SCALE GENOMIC DNA]</scope>
    <source>
        <strain evidence="1 2">DSM 11275</strain>
    </source>
</reference>
<accession>A0A7W8BZL3</accession>
<protein>
    <recommendedName>
        <fullName evidence="3">HEPN domain-containing protein</fullName>
    </recommendedName>
</protein>
<gene>
    <name evidence="1" type="ORF">HNQ38_000231</name>
</gene>
<sequence>MRVPQRSMLLASRLNQRAKEFFISAESLRANFSAVVHVIDYCTALSFELNLKSILAVRGVIAGEEVDKAHRHHDIIKFFKECNIVFENSKSSELVEYYNLILNGIGRYSTTTKGDRGKLDAALSGMYKKIPNFFNTPEKNCIYEINPESGIVDDSYKKIWNTLDNIFRTEYIAAQEGLTS</sequence>
<dbReference type="Proteomes" id="UP000539075">
    <property type="component" value="Unassembled WGS sequence"/>
</dbReference>
<proteinExistence type="predicted"/>
<dbReference type="AlphaFoldDB" id="A0A7W8BZL3"/>
<organism evidence="1 2">
    <name type="scientific">Desulfovibrio intestinalis</name>
    <dbReference type="NCBI Taxonomy" id="58621"/>
    <lineage>
        <taxon>Bacteria</taxon>
        <taxon>Pseudomonadati</taxon>
        <taxon>Thermodesulfobacteriota</taxon>
        <taxon>Desulfovibrionia</taxon>
        <taxon>Desulfovibrionales</taxon>
        <taxon>Desulfovibrionaceae</taxon>
        <taxon>Desulfovibrio</taxon>
    </lineage>
</organism>